<dbReference type="Proteomes" id="UP000663865">
    <property type="component" value="Unassembled WGS sequence"/>
</dbReference>
<proteinExistence type="predicted"/>
<name>A0A818XIS2_9BILA</name>
<sequence>MSGDRKQIILP</sequence>
<reference evidence="1" key="1">
    <citation type="submission" date="2021-02" db="EMBL/GenBank/DDBJ databases">
        <authorList>
            <person name="Nowell W R."/>
        </authorList>
    </citation>
    <scope>NUCLEOTIDE SEQUENCE</scope>
</reference>
<protein>
    <submittedName>
        <fullName evidence="1">Uncharacterized protein</fullName>
    </submittedName>
</protein>
<evidence type="ECO:0000313" key="1">
    <source>
        <dbReference type="EMBL" id="CAF3740268.1"/>
    </source>
</evidence>
<comment type="caution">
    <text evidence="1">The sequence shown here is derived from an EMBL/GenBank/DDBJ whole genome shotgun (WGS) entry which is preliminary data.</text>
</comment>
<dbReference type="EMBL" id="CAJNYV010005359">
    <property type="protein sequence ID" value="CAF3740268.1"/>
    <property type="molecule type" value="Genomic_DNA"/>
</dbReference>
<gene>
    <name evidence="1" type="ORF">KIK155_LOCUS29103</name>
</gene>
<feature type="non-terminal residue" evidence="1">
    <location>
        <position position="11"/>
    </location>
</feature>
<evidence type="ECO:0000313" key="2">
    <source>
        <dbReference type="Proteomes" id="UP000663865"/>
    </source>
</evidence>
<accession>A0A818XIS2</accession>
<organism evidence="1 2">
    <name type="scientific">Rotaria socialis</name>
    <dbReference type="NCBI Taxonomy" id="392032"/>
    <lineage>
        <taxon>Eukaryota</taxon>
        <taxon>Metazoa</taxon>
        <taxon>Spiralia</taxon>
        <taxon>Gnathifera</taxon>
        <taxon>Rotifera</taxon>
        <taxon>Eurotatoria</taxon>
        <taxon>Bdelloidea</taxon>
        <taxon>Philodinida</taxon>
        <taxon>Philodinidae</taxon>
        <taxon>Rotaria</taxon>
    </lineage>
</organism>